<keyword evidence="3" id="KW-1185">Reference proteome</keyword>
<evidence type="ECO:0000313" key="3">
    <source>
        <dbReference type="Proteomes" id="UP001500457"/>
    </source>
</evidence>
<comment type="caution">
    <text evidence="2">The sequence shown here is derived from an EMBL/GenBank/DDBJ whole genome shotgun (WGS) entry which is preliminary data.</text>
</comment>
<evidence type="ECO:0000256" key="1">
    <source>
        <dbReference type="SAM" id="MobiDB-lite"/>
    </source>
</evidence>
<reference evidence="3" key="1">
    <citation type="journal article" date="2019" name="Int. J. Syst. Evol. Microbiol.">
        <title>The Global Catalogue of Microorganisms (GCM) 10K type strain sequencing project: providing services to taxonomists for standard genome sequencing and annotation.</title>
        <authorList>
            <consortium name="The Broad Institute Genomics Platform"/>
            <consortium name="The Broad Institute Genome Sequencing Center for Infectious Disease"/>
            <person name="Wu L."/>
            <person name="Ma J."/>
        </authorList>
    </citation>
    <scope>NUCLEOTIDE SEQUENCE [LARGE SCALE GENOMIC DNA]</scope>
    <source>
        <strain evidence="3">JCM 17983</strain>
    </source>
</reference>
<organism evidence="2 3">
    <name type="scientific">Actinomycetospora straminea</name>
    <dbReference type="NCBI Taxonomy" id="663607"/>
    <lineage>
        <taxon>Bacteria</taxon>
        <taxon>Bacillati</taxon>
        <taxon>Actinomycetota</taxon>
        <taxon>Actinomycetes</taxon>
        <taxon>Pseudonocardiales</taxon>
        <taxon>Pseudonocardiaceae</taxon>
        <taxon>Actinomycetospora</taxon>
    </lineage>
</organism>
<feature type="region of interest" description="Disordered" evidence="1">
    <location>
        <begin position="1"/>
        <end position="45"/>
    </location>
</feature>
<dbReference type="Proteomes" id="UP001500457">
    <property type="component" value="Unassembled WGS sequence"/>
</dbReference>
<name>A0ABP9F8W2_9PSEU</name>
<protein>
    <submittedName>
        <fullName evidence="2">Uncharacterized protein</fullName>
    </submittedName>
</protein>
<evidence type="ECO:0000313" key="2">
    <source>
        <dbReference type="EMBL" id="GAA4895627.1"/>
    </source>
</evidence>
<accession>A0ABP9F8W2</accession>
<gene>
    <name evidence="2" type="ORF">GCM10023203_57460</name>
</gene>
<sequence length="83" mass="9084">MWSGTRTIVRMGDEHSGASGAERPVGATEEMRQPAPDEVGDGLPSGVTELAWGDPEQFYESFLAHLEADAERFRAYRQQGSEA</sequence>
<proteinExistence type="predicted"/>
<dbReference type="EMBL" id="BAABHQ010000028">
    <property type="protein sequence ID" value="GAA4895627.1"/>
    <property type="molecule type" value="Genomic_DNA"/>
</dbReference>